<evidence type="ECO:0000313" key="2">
    <source>
        <dbReference type="Proteomes" id="UP000826300"/>
    </source>
</evidence>
<protein>
    <submittedName>
        <fullName evidence="1">Uncharacterized protein</fullName>
    </submittedName>
</protein>
<dbReference type="RefSeq" id="WP_220663172.1">
    <property type="nucleotide sequence ID" value="NZ_CP069370.1"/>
</dbReference>
<dbReference type="KEGG" id="nsm:JO391_05435"/>
<dbReference type="Proteomes" id="UP000826300">
    <property type="component" value="Chromosome"/>
</dbReference>
<organism evidence="1 2">
    <name type="scientific">Neotabrizicola shimadae</name>
    <dbReference type="NCBI Taxonomy" id="2807096"/>
    <lineage>
        <taxon>Bacteria</taxon>
        <taxon>Pseudomonadati</taxon>
        <taxon>Pseudomonadota</taxon>
        <taxon>Alphaproteobacteria</taxon>
        <taxon>Rhodobacterales</taxon>
        <taxon>Paracoccaceae</taxon>
        <taxon>Neotabrizicola</taxon>
    </lineage>
</organism>
<name>A0A8G0ZWZ4_9RHOB</name>
<proteinExistence type="predicted"/>
<gene>
    <name evidence="1" type="ORF">JO391_05435</name>
</gene>
<sequence length="102" mass="10992">MLLALDLDKSVAVWADYQVIHMRFAGLSVTGFAQITPSVVAIPLWSQGADAVQMLQRLSYLGFAGPVEVHSPQLPNARMVMAELSQVSGDLQIRLVQGATPT</sequence>
<keyword evidence="2" id="KW-1185">Reference proteome</keyword>
<dbReference type="AlphaFoldDB" id="A0A8G0ZWZ4"/>
<reference evidence="1" key="1">
    <citation type="submission" date="2021-02" db="EMBL/GenBank/DDBJ databases">
        <title>Rhodobacter shimadae sp. nov., an aerobic anoxygenic phototrophic bacterium isolated from a hot spring.</title>
        <authorList>
            <person name="Muramatsu S."/>
            <person name="Haruta S."/>
            <person name="Hirose S."/>
            <person name="Hanada S."/>
        </authorList>
    </citation>
    <scope>NUCLEOTIDE SEQUENCE</scope>
    <source>
        <strain evidence="1">N10</strain>
    </source>
</reference>
<accession>A0A8G0ZWZ4</accession>
<evidence type="ECO:0000313" key="1">
    <source>
        <dbReference type="EMBL" id="QYZ70955.1"/>
    </source>
</evidence>
<dbReference type="EMBL" id="CP069370">
    <property type="protein sequence ID" value="QYZ70955.1"/>
    <property type="molecule type" value="Genomic_DNA"/>
</dbReference>